<comment type="similarity">
    <text evidence="2 8">Belongs to the protease inhibitor I16 (SSI) family.</text>
</comment>
<reference evidence="11 12" key="1">
    <citation type="submission" date="2023-10" db="EMBL/GenBank/DDBJ databases">
        <title>Saccharopolyspora sp. nov., isolated from mangrove soil.</title>
        <authorList>
            <person name="Lu Y."/>
            <person name="Liu W."/>
        </authorList>
    </citation>
    <scope>NUCLEOTIDE SEQUENCE [LARGE SCALE GENOMIC DNA]</scope>
    <source>
        <strain evidence="11 12">S2-29</strain>
    </source>
</reference>
<evidence type="ECO:0000313" key="11">
    <source>
        <dbReference type="EMBL" id="MEB3370143.1"/>
    </source>
</evidence>
<dbReference type="Pfam" id="PF00720">
    <property type="entry name" value="SSI"/>
    <property type="match status" value="1"/>
</dbReference>
<feature type="signal peptide" evidence="9">
    <location>
        <begin position="1"/>
        <end position="23"/>
    </location>
</feature>
<comment type="subcellular location">
    <subcellularLocation>
        <location evidence="1">Secreted</location>
    </subcellularLocation>
</comment>
<keyword evidence="4" id="KW-0964">Secreted</keyword>
<evidence type="ECO:0000256" key="6">
    <source>
        <dbReference type="ARBA" id="ARBA00022900"/>
    </source>
</evidence>
<dbReference type="RefSeq" id="WP_324267626.1">
    <property type="nucleotide sequence ID" value="NZ_JAWLNX010000016.1"/>
</dbReference>
<keyword evidence="7" id="KW-1015">Disulfide bond</keyword>
<sequence>MKPRLFRHVLLAFTLAGAFATLAAPSQTAAATGDHEQYQKPSTLRLSVSSGVSATRGAVLKCHPMGGSHKRGAEACTQLDAAGGHFEANAQNSGAACTLQYEPVTATAVGQWNGRSVNFEQTFSNSCVLAAHTGVIFDI</sequence>
<proteinExistence type="inferred from homology"/>
<dbReference type="Proteomes" id="UP001327093">
    <property type="component" value="Unassembled WGS sequence"/>
</dbReference>
<evidence type="ECO:0000256" key="1">
    <source>
        <dbReference type="ARBA" id="ARBA00004613"/>
    </source>
</evidence>
<dbReference type="InterPro" id="IPR036819">
    <property type="entry name" value="Subtilisin_inhibitor-like_sf"/>
</dbReference>
<evidence type="ECO:0000256" key="9">
    <source>
        <dbReference type="SAM" id="SignalP"/>
    </source>
</evidence>
<comment type="caution">
    <text evidence="11">The sequence shown here is derived from an EMBL/GenBank/DDBJ whole genome shotgun (WGS) entry which is preliminary data.</text>
</comment>
<accession>A0ABU6AF89</accession>
<name>A0ABU6AF89_9PSEU</name>
<evidence type="ECO:0000256" key="4">
    <source>
        <dbReference type="ARBA" id="ARBA00022525"/>
    </source>
</evidence>
<evidence type="ECO:0000256" key="8">
    <source>
        <dbReference type="RuleBase" id="RU003471"/>
    </source>
</evidence>
<feature type="domain" description="Subtilisin inhibitor" evidence="10">
    <location>
        <begin position="41"/>
        <end position="125"/>
    </location>
</feature>
<evidence type="ECO:0000256" key="5">
    <source>
        <dbReference type="ARBA" id="ARBA00022690"/>
    </source>
</evidence>
<keyword evidence="5 8" id="KW-0646">Protease inhibitor</keyword>
<dbReference type="InterPro" id="IPR000691">
    <property type="entry name" value="Prot_inh_I16_SSI"/>
</dbReference>
<dbReference type="InterPro" id="IPR023549">
    <property type="entry name" value="Subtilisin_inhibitor"/>
</dbReference>
<gene>
    <name evidence="11" type="ORF">R4I43_22305</name>
</gene>
<keyword evidence="6 8" id="KW-0722">Serine protease inhibitor</keyword>
<protein>
    <submittedName>
        <fullName evidence="11">SSI family serine proteinase inhibitor</fullName>
    </submittedName>
</protein>
<organism evidence="11 12">
    <name type="scientific">Saccharopolyspora mangrovi</name>
    <dbReference type="NCBI Taxonomy" id="3082379"/>
    <lineage>
        <taxon>Bacteria</taxon>
        <taxon>Bacillati</taxon>
        <taxon>Actinomycetota</taxon>
        <taxon>Actinomycetes</taxon>
        <taxon>Pseudonocardiales</taxon>
        <taxon>Pseudonocardiaceae</taxon>
        <taxon>Saccharopolyspora</taxon>
    </lineage>
</organism>
<keyword evidence="12" id="KW-1185">Reference proteome</keyword>
<dbReference type="SUPFAM" id="SSF55399">
    <property type="entry name" value="Subtilisin inhibitor"/>
    <property type="match status" value="1"/>
</dbReference>
<dbReference type="Gene3D" id="3.30.350.10">
    <property type="entry name" value="Subtilisin inhibitor-like"/>
    <property type="match status" value="1"/>
</dbReference>
<comment type="subunit">
    <text evidence="3">Homodimer.</text>
</comment>
<dbReference type="EMBL" id="JAWLNX010000016">
    <property type="protein sequence ID" value="MEB3370143.1"/>
    <property type="molecule type" value="Genomic_DNA"/>
</dbReference>
<keyword evidence="9" id="KW-0732">Signal</keyword>
<feature type="chain" id="PRO_5047102233" evidence="9">
    <location>
        <begin position="24"/>
        <end position="139"/>
    </location>
</feature>
<evidence type="ECO:0000256" key="2">
    <source>
        <dbReference type="ARBA" id="ARBA00010472"/>
    </source>
</evidence>
<evidence type="ECO:0000256" key="3">
    <source>
        <dbReference type="ARBA" id="ARBA00011738"/>
    </source>
</evidence>
<evidence type="ECO:0000313" key="12">
    <source>
        <dbReference type="Proteomes" id="UP001327093"/>
    </source>
</evidence>
<evidence type="ECO:0000259" key="10">
    <source>
        <dbReference type="Pfam" id="PF00720"/>
    </source>
</evidence>
<evidence type="ECO:0000256" key="7">
    <source>
        <dbReference type="ARBA" id="ARBA00023157"/>
    </source>
</evidence>
<dbReference type="PRINTS" id="PR00294">
    <property type="entry name" value="SSBTLNINHBTR"/>
</dbReference>